<proteinExistence type="predicted"/>
<organism evidence="2 3">
    <name type="scientific">Spirodela intermedia</name>
    <name type="common">Intermediate duckweed</name>
    <dbReference type="NCBI Taxonomy" id="51605"/>
    <lineage>
        <taxon>Eukaryota</taxon>
        <taxon>Viridiplantae</taxon>
        <taxon>Streptophyta</taxon>
        <taxon>Embryophyta</taxon>
        <taxon>Tracheophyta</taxon>
        <taxon>Spermatophyta</taxon>
        <taxon>Magnoliopsida</taxon>
        <taxon>Liliopsida</taxon>
        <taxon>Araceae</taxon>
        <taxon>Lemnoideae</taxon>
        <taxon>Spirodela</taxon>
    </lineage>
</organism>
<dbReference type="EMBL" id="LR743600">
    <property type="protein sequence ID" value="CAA2630271.1"/>
    <property type="molecule type" value="Genomic_DNA"/>
</dbReference>
<dbReference type="Proteomes" id="UP000663760">
    <property type="component" value="Chromosome 13"/>
</dbReference>
<dbReference type="AlphaFoldDB" id="A0A7I8L9Z4"/>
<reference evidence="2" key="1">
    <citation type="submission" date="2020-02" db="EMBL/GenBank/DDBJ databases">
        <authorList>
            <person name="Scholz U."/>
            <person name="Mascher M."/>
            <person name="Fiebig A."/>
        </authorList>
    </citation>
    <scope>NUCLEOTIDE SEQUENCE</scope>
</reference>
<gene>
    <name evidence="1" type="ORF">SI7747_13015917</name>
    <name evidence="2" type="ORF">SI8410_13017154</name>
</gene>
<evidence type="ECO:0000313" key="1">
    <source>
        <dbReference type="EMBL" id="CAA2630271.1"/>
    </source>
</evidence>
<sequence>MSLVASRLWSKEWHMEEKCCTHIHEEYDHRSTEINLSIKLLVIALEGQEVNSKRLIDINLLDQGSEVIIVGLKREIILFVKEKRLKDLHNVTNVCLINIYGLHSESQEIS</sequence>
<accession>A0A7I8L9Z4</accession>
<dbReference type="EMBL" id="LR746276">
    <property type="protein sequence ID" value="CAA7406476.1"/>
    <property type="molecule type" value="Genomic_DNA"/>
</dbReference>
<evidence type="ECO:0000313" key="3">
    <source>
        <dbReference type="Proteomes" id="UP000663760"/>
    </source>
</evidence>
<evidence type="ECO:0000313" key="2">
    <source>
        <dbReference type="EMBL" id="CAA7406476.1"/>
    </source>
</evidence>
<name>A0A7I8L9Z4_SPIIN</name>
<protein>
    <submittedName>
        <fullName evidence="2">Uncharacterized protein</fullName>
    </submittedName>
</protein>
<keyword evidence="3" id="KW-1185">Reference proteome</keyword>